<proteinExistence type="predicted"/>
<dbReference type="InterPro" id="IPR005829">
    <property type="entry name" value="Sugar_transporter_CS"/>
</dbReference>
<dbReference type="EMBL" id="QEFD01000179">
    <property type="protein sequence ID" value="PVU74818.1"/>
    <property type="molecule type" value="Genomic_DNA"/>
</dbReference>
<feature type="transmembrane region" description="Helical" evidence="5">
    <location>
        <begin position="92"/>
        <end position="111"/>
    </location>
</feature>
<evidence type="ECO:0000313" key="7">
    <source>
        <dbReference type="EMBL" id="PVU74818.1"/>
    </source>
</evidence>
<gene>
    <name evidence="7" type="ORF">DDW13_06075</name>
</gene>
<dbReference type="Pfam" id="PF00083">
    <property type="entry name" value="Sugar_tr"/>
    <property type="match status" value="1"/>
</dbReference>
<protein>
    <submittedName>
        <fullName evidence="7">MFS transporter</fullName>
    </submittedName>
</protein>
<keyword evidence="2 5" id="KW-0812">Transmembrane</keyword>
<comment type="subcellular location">
    <subcellularLocation>
        <location evidence="1">Membrane</location>
        <topology evidence="1">Multi-pass membrane protein</topology>
    </subcellularLocation>
</comment>
<evidence type="ECO:0000256" key="5">
    <source>
        <dbReference type="SAM" id="Phobius"/>
    </source>
</evidence>
<dbReference type="PROSITE" id="PS50850">
    <property type="entry name" value="MFS"/>
    <property type="match status" value="1"/>
</dbReference>
<keyword evidence="4 5" id="KW-0472">Membrane</keyword>
<feature type="transmembrane region" description="Helical" evidence="5">
    <location>
        <begin position="286"/>
        <end position="304"/>
    </location>
</feature>
<dbReference type="InterPro" id="IPR020846">
    <property type="entry name" value="MFS_dom"/>
</dbReference>
<dbReference type="Proteomes" id="UP000245638">
    <property type="component" value="Unassembled WGS sequence"/>
</dbReference>
<dbReference type="InterPro" id="IPR036259">
    <property type="entry name" value="MFS_trans_sf"/>
</dbReference>
<sequence length="465" mass="49863">MKLTDAFKPLDDKKFDMFHIKSLLTTGMGVFTDGYLLSSISLVILDVMSTFGITKSNPSYTFWLGVLDGTVFIGAALGAIIFGILANKGRKTFYGVDVALMTIGALLQAFVTSPTELAIVRFLVGIGTGADYVLSPLIMAEHSNAKDRGKLIALGFGLMWSLGAITASLLYLGISPFVTPSTLWRIILAAGAIPAASVIYLRRKVPETTRYLLRIKGDVKHFETVVKQIAGKTVNVNEDLKDKNPLLIYFKTSGRIFAVAAILWFLYDLTGYANGLFGPTLIARSIGIYNPAIFSLIVSAVFGFPGKFTGISLIDKVGRKPLQALGSLGEGIFLVAFALLLPKEAFLPAGLLLVIYGLHEFTGSVGPGIISTAGMLGVELAPTKVRSIVQAITVASGRTGAAIASFLFPVLFISVSKEVAMMFFAILMLIAAALTWFGVPETKGKPLELASQEEGIKENITIKRE</sequence>
<accession>A0A2T9X403</accession>
<dbReference type="SUPFAM" id="SSF103473">
    <property type="entry name" value="MFS general substrate transporter"/>
    <property type="match status" value="1"/>
</dbReference>
<evidence type="ECO:0000256" key="2">
    <source>
        <dbReference type="ARBA" id="ARBA00022692"/>
    </source>
</evidence>
<dbReference type="PANTHER" id="PTHR23508">
    <property type="entry name" value="CARBOXYLIC ACID TRANSPORTER PROTEIN HOMOLOG"/>
    <property type="match status" value="1"/>
</dbReference>
<comment type="caution">
    <text evidence="7">The sequence shown here is derived from an EMBL/GenBank/DDBJ whole genome shotgun (WGS) entry which is preliminary data.</text>
</comment>
<feature type="domain" description="Major facilitator superfamily (MFS) profile" evidence="6">
    <location>
        <begin position="22"/>
        <end position="443"/>
    </location>
</feature>
<dbReference type="AlphaFoldDB" id="A0A2T9X403"/>
<evidence type="ECO:0000313" key="8">
    <source>
        <dbReference type="Proteomes" id="UP000245638"/>
    </source>
</evidence>
<evidence type="ECO:0000256" key="1">
    <source>
        <dbReference type="ARBA" id="ARBA00004141"/>
    </source>
</evidence>
<feature type="transmembrane region" description="Helical" evidence="5">
    <location>
        <begin position="419"/>
        <end position="439"/>
    </location>
</feature>
<dbReference type="PANTHER" id="PTHR23508:SF10">
    <property type="entry name" value="CARBOXYLIC ACID TRANSPORTER PROTEIN HOMOLOG"/>
    <property type="match status" value="1"/>
</dbReference>
<dbReference type="GO" id="GO:0005886">
    <property type="term" value="C:plasma membrane"/>
    <property type="evidence" value="ECO:0007669"/>
    <property type="project" value="TreeGrafter"/>
</dbReference>
<dbReference type="GO" id="GO:0046943">
    <property type="term" value="F:carboxylic acid transmembrane transporter activity"/>
    <property type="evidence" value="ECO:0007669"/>
    <property type="project" value="TreeGrafter"/>
</dbReference>
<evidence type="ECO:0000256" key="4">
    <source>
        <dbReference type="ARBA" id="ARBA00023136"/>
    </source>
</evidence>
<reference evidence="7 8" key="1">
    <citation type="journal article" date="2015" name="Appl. Environ. Microbiol.">
        <title>Nanoarchaeota, Their Sulfolobales Host, and Nanoarchaeota Virus Distribution across Yellowstone National Park Hot Springs.</title>
        <authorList>
            <person name="Munson-McGee J.H."/>
            <person name="Field E.K."/>
            <person name="Bateson M."/>
            <person name="Rooney C."/>
            <person name="Stepanauskas R."/>
            <person name="Young M.J."/>
        </authorList>
    </citation>
    <scope>NUCLEOTIDE SEQUENCE [LARGE SCALE GENOMIC DNA]</scope>
    <source>
        <strain evidence="7">SCGC AC-742_N10</strain>
    </source>
</reference>
<feature type="transmembrane region" description="Helical" evidence="5">
    <location>
        <begin position="183"/>
        <end position="201"/>
    </location>
</feature>
<feature type="transmembrane region" description="Helical" evidence="5">
    <location>
        <begin position="60"/>
        <end position="85"/>
    </location>
</feature>
<feature type="transmembrane region" description="Helical" evidence="5">
    <location>
        <begin position="151"/>
        <end position="171"/>
    </location>
</feature>
<organism evidence="7 8">
    <name type="scientific">Acidianus hospitalis</name>
    <dbReference type="NCBI Taxonomy" id="563177"/>
    <lineage>
        <taxon>Archaea</taxon>
        <taxon>Thermoproteota</taxon>
        <taxon>Thermoprotei</taxon>
        <taxon>Sulfolobales</taxon>
        <taxon>Sulfolobaceae</taxon>
        <taxon>Acidianus</taxon>
    </lineage>
</organism>
<feature type="transmembrane region" description="Helical" evidence="5">
    <location>
        <begin position="388"/>
        <end position="413"/>
    </location>
</feature>
<feature type="transmembrane region" description="Helical" evidence="5">
    <location>
        <begin position="353"/>
        <end position="376"/>
    </location>
</feature>
<feature type="transmembrane region" description="Helical" evidence="5">
    <location>
        <begin position="246"/>
        <end position="266"/>
    </location>
</feature>
<feature type="transmembrane region" description="Helical" evidence="5">
    <location>
        <begin position="23"/>
        <end position="48"/>
    </location>
</feature>
<keyword evidence="3 5" id="KW-1133">Transmembrane helix</keyword>
<name>A0A2T9X403_9CREN</name>
<feature type="transmembrane region" description="Helical" evidence="5">
    <location>
        <begin position="117"/>
        <end position="139"/>
    </location>
</feature>
<feature type="transmembrane region" description="Helical" evidence="5">
    <location>
        <begin position="324"/>
        <end position="341"/>
    </location>
</feature>
<evidence type="ECO:0000256" key="3">
    <source>
        <dbReference type="ARBA" id="ARBA00022989"/>
    </source>
</evidence>
<evidence type="ECO:0000259" key="6">
    <source>
        <dbReference type="PROSITE" id="PS50850"/>
    </source>
</evidence>
<dbReference type="PROSITE" id="PS00217">
    <property type="entry name" value="SUGAR_TRANSPORT_2"/>
    <property type="match status" value="1"/>
</dbReference>
<dbReference type="InterPro" id="IPR005828">
    <property type="entry name" value="MFS_sugar_transport-like"/>
</dbReference>
<dbReference type="Gene3D" id="1.20.1250.20">
    <property type="entry name" value="MFS general substrate transporter like domains"/>
    <property type="match status" value="1"/>
</dbReference>